<dbReference type="AlphaFoldDB" id="A0AA37WHD5"/>
<keyword evidence="3" id="KW-1185">Reference proteome</keyword>
<dbReference type="RefSeq" id="WP_284216325.1">
    <property type="nucleotide sequence ID" value="NZ_BSOT01000005.1"/>
</dbReference>
<dbReference type="EMBL" id="BSOT01000005">
    <property type="protein sequence ID" value="GLR70023.1"/>
    <property type="molecule type" value="Genomic_DNA"/>
</dbReference>
<keyword evidence="1" id="KW-1133">Transmembrane helix</keyword>
<reference evidence="2" key="2">
    <citation type="submission" date="2023-01" db="EMBL/GenBank/DDBJ databases">
        <title>Draft genome sequence of Agaribacter marinus strain NBRC 110023.</title>
        <authorList>
            <person name="Sun Q."/>
            <person name="Mori K."/>
        </authorList>
    </citation>
    <scope>NUCLEOTIDE SEQUENCE</scope>
    <source>
        <strain evidence="2">NBRC 110023</strain>
    </source>
</reference>
<evidence type="ECO:0000313" key="2">
    <source>
        <dbReference type="EMBL" id="GLR70023.1"/>
    </source>
</evidence>
<proteinExistence type="predicted"/>
<keyword evidence="1" id="KW-0812">Transmembrane</keyword>
<evidence type="ECO:0008006" key="4">
    <source>
        <dbReference type="Google" id="ProtNLM"/>
    </source>
</evidence>
<comment type="caution">
    <text evidence="2">The sequence shown here is derived from an EMBL/GenBank/DDBJ whole genome shotgun (WGS) entry which is preliminary data.</text>
</comment>
<evidence type="ECO:0000256" key="1">
    <source>
        <dbReference type="SAM" id="Phobius"/>
    </source>
</evidence>
<evidence type="ECO:0000313" key="3">
    <source>
        <dbReference type="Proteomes" id="UP001156601"/>
    </source>
</evidence>
<dbReference type="Proteomes" id="UP001156601">
    <property type="component" value="Unassembled WGS sequence"/>
</dbReference>
<reference evidence="2" key="1">
    <citation type="journal article" date="2014" name="Int. J. Syst. Evol. Microbiol.">
        <title>Complete genome sequence of Corynebacterium casei LMG S-19264T (=DSM 44701T), isolated from a smear-ripened cheese.</title>
        <authorList>
            <consortium name="US DOE Joint Genome Institute (JGI-PGF)"/>
            <person name="Walter F."/>
            <person name="Albersmeier A."/>
            <person name="Kalinowski J."/>
            <person name="Ruckert C."/>
        </authorList>
    </citation>
    <scope>NUCLEOTIDE SEQUENCE</scope>
    <source>
        <strain evidence="2">NBRC 110023</strain>
    </source>
</reference>
<sequence length="98" mass="11040">MTDIGFKTESAFSLSQLGILFVVIAVCLLILFFLKKKKDEIPAWLSSFKKQESIAIVEKQTVDSGLVIYSVKTAEHKYVIAKSNDNLIMLDKVEQSKK</sequence>
<organism evidence="2 3">
    <name type="scientific">Agaribacter marinus</name>
    <dbReference type="NCBI Taxonomy" id="1431249"/>
    <lineage>
        <taxon>Bacteria</taxon>
        <taxon>Pseudomonadati</taxon>
        <taxon>Pseudomonadota</taxon>
        <taxon>Gammaproteobacteria</taxon>
        <taxon>Alteromonadales</taxon>
        <taxon>Alteromonadaceae</taxon>
        <taxon>Agaribacter</taxon>
    </lineage>
</organism>
<name>A0AA37WHD5_9ALTE</name>
<feature type="transmembrane region" description="Helical" evidence="1">
    <location>
        <begin position="12"/>
        <end position="34"/>
    </location>
</feature>
<gene>
    <name evidence="2" type="ORF">GCM10007852_09310</name>
</gene>
<keyword evidence="1" id="KW-0472">Membrane</keyword>
<protein>
    <recommendedName>
        <fullName evidence="4">Flagellar protein</fullName>
    </recommendedName>
</protein>
<accession>A0AA37WHD5</accession>